<dbReference type="EMBL" id="CP018889">
    <property type="protein sequence ID" value="AUI69327.1"/>
    <property type="molecule type" value="Genomic_DNA"/>
</dbReference>
<name>A0A2N9YFS1_9GAMM</name>
<dbReference type="KEGG" id="blep:AL038_12345"/>
<dbReference type="RefSeq" id="WP_062153267.1">
    <property type="nucleotide sequence ID" value="NZ_CP012373.2"/>
</dbReference>
<gene>
    <name evidence="1" type="ORF">BLE401_11920</name>
</gene>
<dbReference type="STRING" id="288004.AL038_12345"/>
<protein>
    <recommendedName>
        <fullName evidence="3">Tetratricopeptide repeat protein</fullName>
    </recommendedName>
</protein>
<dbReference type="Proteomes" id="UP000234271">
    <property type="component" value="Chromosome"/>
</dbReference>
<evidence type="ECO:0008006" key="3">
    <source>
        <dbReference type="Google" id="ProtNLM"/>
    </source>
</evidence>
<organism evidence="1 2">
    <name type="scientific">Beggiatoa leptomitoformis</name>
    <dbReference type="NCBI Taxonomy" id="288004"/>
    <lineage>
        <taxon>Bacteria</taxon>
        <taxon>Pseudomonadati</taxon>
        <taxon>Pseudomonadota</taxon>
        <taxon>Gammaproteobacteria</taxon>
        <taxon>Thiotrichales</taxon>
        <taxon>Thiotrichaceae</taxon>
        <taxon>Beggiatoa</taxon>
    </lineage>
</organism>
<sequence length="167" mass="18865">MDLLAFETQELYFDEPVGEAVQALLDKAAQNYGEGTAELPLLQAYLFEPENLSVLVALYRFFYYQHRLPETLVIAQRAMKLLGTRLNFPDDWRALTPAHITPDMSISSVRFYLFALKGAAYVNLRLGNLEEGGDILKKILALDPADRLGAKVLKDVLDTATRFRIVK</sequence>
<keyword evidence="2" id="KW-1185">Reference proteome</keyword>
<proteinExistence type="predicted"/>
<dbReference type="AlphaFoldDB" id="A0A2N9YFS1"/>
<accession>A0A2N9YFS1</accession>
<evidence type="ECO:0000313" key="1">
    <source>
        <dbReference type="EMBL" id="AUI69327.1"/>
    </source>
</evidence>
<dbReference type="OrthoDB" id="9812003at2"/>
<evidence type="ECO:0000313" key="2">
    <source>
        <dbReference type="Proteomes" id="UP000234271"/>
    </source>
</evidence>
<reference evidence="2" key="1">
    <citation type="submission" date="2016-12" db="EMBL/GenBank/DDBJ databases">
        <title>Complete Genome Sequence of Beggiatoa leptomitiformis D-401.</title>
        <authorList>
            <person name="Fomenkov A."/>
            <person name="Vincze T."/>
            <person name="Grabovich M."/>
            <person name="Anton B.P."/>
            <person name="Dubinina G."/>
            <person name="Orlova M."/>
            <person name="Belousova E."/>
            <person name="Roberts R.J."/>
        </authorList>
    </citation>
    <scope>NUCLEOTIDE SEQUENCE [LARGE SCALE GENOMIC DNA]</scope>
    <source>
        <strain evidence="2">D-401</strain>
    </source>
</reference>